<evidence type="ECO:0000259" key="5">
    <source>
        <dbReference type="PROSITE" id="PS50893"/>
    </source>
</evidence>
<evidence type="ECO:0000256" key="3">
    <source>
        <dbReference type="ARBA" id="ARBA00022741"/>
    </source>
</evidence>
<reference evidence="7" key="1">
    <citation type="journal article" date="2019" name="Int. J. Syst. Evol. Microbiol.">
        <title>The Global Catalogue of Microorganisms (GCM) 10K type strain sequencing project: providing services to taxonomists for standard genome sequencing and annotation.</title>
        <authorList>
            <consortium name="The Broad Institute Genomics Platform"/>
            <consortium name="The Broad Institute Genome Sequencing Center for Infectious Disease"/>
            <person name="Wu L."/>
            <person name="Ma J."/>
        </authorList>
    </citation>
    <scope>NUCLEOTIDE SEQUENCE [LARGE SCALE GENOMIC DNA]</scope>
    <source>
        <strain evidence="7">JCM 12165</strain>
    </source>
</reference>
<evidence type="ECO:0000256" key="4">
    <source>
        <dbReference type="ARBA" id="ARBA00022840"/>
    </source>
</evidence>
<dbReference type="InterPro" id="IPR003439">
    <property type="entry name" value="ABC_transporter-like_ATP-bd"/>
</dbReference>
<evidence type="ECO:0000256" key="2">
    <source>
        <dbReference type="ARBA" id="ARBA00022448"/>
    </source>
</evidence>
<dbReference type="Proteomes" id="UP001597145">
    <property type="component" value="Unassembled WGS sequence"/>
</dbReference>
<protein>
    <submittedName>
        <fullName evidence="6">ABC transporter ATP-binding protein</fullName>
    </submittedName>
</protein>
<dbReference type="PROSITE" id="PS50893">
    <property type="entry name" value="ABC_TRANSPORTER_2"/>
    <property type="match status" value="1"/>
</dbReference>
<sequence>MLDIAAISKRFGTRQALADVTFTVRPGEVFGFVGSNGAGKTTTMRIVLGVLTADAGEVRWKGTAVDADLRRRIGYMPEQRGLYPKMKVGEQLRYLARLHGLTQSAAAASVQRWTDRLGIAGRAGDEVQKLSLGNQQRVQLCAALVHDPEVLVLDEPFSGLDPTAVEVMSGVLRDKADAGVPVIFSSHQLELVERLCDRIGIIATGRMVAVGSVEELRERAGAAAVLEVFGPGPGWAADLTGVDVLAVDDGGRTRLRIAPDVDDQDVLRAALAAGPVHEFRRWRPPLTELYRDVVQAGPEPQEIPA</sequence>
<organism evidence="6 7">
    <name type="scientific">Pseudonocardia aurantiaca</name>
    <dbReference type="NCBI Taxonomy" id="75290"/>
    <lineage>
        <taxon>Bacteria</taxon>
        <taxon>Bacillati</taxon>
        <taxon>Actinomycetota</taxon>
        <taxon>Actinomycetes</taxon>
        <taxon>Pseudonocardiales</taxon>
        <taxon>Pseudonocardiaceae</taxon>
        <taxon>Pseudonocardia</taxon>
    </lineage>
</organism>
<keyword evidence="4 6" id="KW-0067">ATP-binding</keyword>
<dbReference type="EMBL" id="JBHUCP010000009">
    <property type="protein sequence ID" value="MFD1530919.1"/>
    <property type="molecule type" value="Genomic_DNA"/>
</dbReference>
<dbReference type="RefSeq" id="WP_343970914.1">
    <property type="nucleotide sequence ID" value="NZ_BAAAJG010000002.1"/>
</dbReference>
<keyword evidence="2" id="KW-0813">Transport</keyword>
<accession>A0ABW4FJY0</accession>
<evidence type="ECO:0000313" key="6">
    <source>
        <dbReference type="EMBL" id="MFD1530919.1"/>
    </source>
</evidence>
<dbReference type="Pfam" id="PF13732">
    <property type="entry name" value="DrrA1-3_C"/>
    <property type="match status" value="1"/>
</dbReference>
<evidence type="ECO:0000256" key="1">
    <source>
        <dbReference type="ARBA" id="ARBA00005417"/>
    </source>
</evidence>
<comment type="similarity">
    <text evidence="1">Belongs to the ABC transporter superfamily.</text>
</comment>
<evidence type="ECO:0000313" key="7">
    <source>
        <dbReference type="Proteomes" id="UP001597145"/>
    </source>
</evidence>
<dbReference type="Gene3D" id="3.40.50.300">
    <property type="entry name" value="P-loop containing nucleotide triphosphate hydrolases"/>
    <property type="match status" value="1"/>
</dbReference>
<dbReference type="PROSITE" id="PS00211">
    <property type="entry name" value="ABC_TRANSPORTER_1"/>
    <property type="match status" value="1"/>
</dbReference>
<gene>
    <name evidence="6" type="ORF">ACFSCY_15870</name>
</gene>
<dbReference type="SUPFAM" id="SSF52540">
    <property type="entry name" value="P-loop containing nucleoside triphosphate hydrolases"/>
    <property type="match status" value="1"/>
</dbReference>
<dbReference type="GO" id="GO:0005524">
    <property type="term" value="F:ATP binding"/>
    <property type="evidence" value="ECO:0007669"/>
    <property type="project" value="UniProtKB-KW"/>
</dbReference>
<dbReference type="InterPro" id="IPR017871">
    <property type="entry name" value="ABC_transporter-like_CS"/>
</dbReference>
<dbReference type="PANTHER" id="PTHR43335">
    <property type="entry name" value="ABC TRANSPORTER, ATP-BINDING PROTEIN"/>
    <property type="match status" value="1"/>
</dbReference>
<dbReference type="InterPro" id="IPR003593">
    <property type="entry name" value="AAA+_ATPase"/>
</dbReference>
<dbReference type="SMART" id="SM00382">
    <property type="entry name" value="AAA"/>
    <property type="match status" value="1"/>
</dbReference>
<dbReference type="InterPro" id="IPR025302">
    <property type="entry name" value="DrrA1/2-like_C"/>
</dbReference>
<dbReference type="Pfam" id="PF00005">
    <property type="entry name" value="ABC_tran"/>
    <property type="match status" value="1"/>
</dbReference>
<dbReference type="InterPro" id="IPR027417">
    <property type="entry name" value="P-loop_NTPase"/>
</dbReference>
<dbReference type="PANTHER" id="PTHR43335:SF4">
    <property type="entry name" value="ABC TRANSPORTER, ATP-BINDING PROTEIN"/>
    <property type="match status" value="1"/>
</dbReference>
<keyword evidence="7" id="KW-1185">Reference proteome</keyword>
<proteinExistence type="inferred from homology"/>
<comment type="caution">
    <text evidence="6">The sequence shown here is derived from an EMBL/GenBank/DDBJ whole genome shotgun (WGS) entry which is preliminary data.</text>
</comment>
<name>A0ABW4FJY0_9PSEU</name>
<keyword evidence="3" id="KW-0547">Nucleotide-binding</keyword>
<feature type="domain" description="ABC transporter" evidence="5">
    <location>
        <begin position="2"/>
        <end position="229"/>
    </location>
</feature>